<comment type="caution">
    <text evidence="2">The sequence shown here is derived from an EMBL/GenBank/DDBJ whole genome shotgun (WGS) entry which is preliminary data.</text>
</comment>
<dbReference type="GO" id="GO:0032991">
    <property type="term" value="C:protein-containing complex"/>
    <property type="evidence" value="ECO:0007669"/>
    <property type="project" value="UniProtKB-ARBA"/>
</dbReference>
<dbReference type="Proteomes" id="UP001562425">
    <property type="component" value="Unassembled WGS sequence"/>
</dbReference>
<dbReference type="Pfam" id="PF04811">
    <property type="entry name" value="Sec23_trunk"/>
    <property type="match status" value="1"/>
</dbReference>
<evidence type="ECO:0000313" key="3">
    <source>
        <dbReference type="Proteomes" id="UP001562425"/>
    </source>
</evidence>
<evidence type="ECO:0000259" key="1">
    <source>
        <dbReference type="Pfam" id="PF04811"/>
    </source>
</evidence>
<dbReference type="AlphaFoldDB" id="A0ABD1CUG3"/>
<protein>
    <recommendedName>
        <fullName evidence="1">Sec23/Sec24 trunk domain-containing protein</fullName>
    </recommendedName>
</protein>
<name>A0ABD1CUG3_CULPP</name>
<keyword evidence="3" id="KW-1185">Reference proteome</keyword>
<proteinExistence type="predicted"/>
<feature type="domain" description="Sec23/Sec24 trunk" evidence="1">
    <location>
        <begin position="47"/>
        <end position="85"/>
    </location>
</feature>
<dbReference type="InterPro" id="IPR006896">
    <property type="entry name" value="Sec23/24_trunk_dom"/>
</dbReference>
<accession>A0ABD1CUG3</accession>
<dbReference type="Gene3D" id="3.40.50.410">
    <property type="entry name" value="von Willebrand factor, type A domain"/>
    <property type="match status" value="1"/>
</dbReference>
<reference evidence="2 3" key="1">
    <citation type="submission" date="2024-05" db="EMBL/GenBank/DDBJ databases">
        <title>Culex pipiens pipiens assembly and annotation.</title>
        <authorList>
            <person name="Alout H."/>
            <person name="Durand T."/>
        </authorList>
    </citation>
    <scope>NUCLEOTIDE SEQUENCE [LARGE SCALE GENOMIC DNA]</scope>
    <source>
        <strain evidence="2">HA-2024</strain>
        <tissue evidence="2">Whole body</tissue>
    </source>
</reference>
<organism evidence="2 3">
    <name type="scientific">Culex pipiens pipiens</name>
    <name type="common">Northern house mosquito</name>
    <dbReference type="NCBI Taxonomy" id="38569"/>
    <lineage>
        <taxon>Eukaryota</taxon>
        <taxon>Metazoa</taxon>
        <taxon>Ecdysozoa</taxon>
        <taxon>Arthropoda</taxon>
        <taxon>Hexapoda</taxon>
        <taxon>Insecta</taxon>
        <taxon>Pterygota</taxon>
        <taxon>Neoptera</taxon>
        <taxon>Endopterygota</taxon>
        <taxon>Diptera</taxon>
        <taxon>Nematocera</taxon>
        <taxon>Culicoidea</taxon>
        <taxon>Culicidae</taxon>
        <taxon>Culicinae</taxon>
        <taxon>Culicini</taxon>
        <taxon>Culex</taxon>
        <taxon>Culex</taxon>
    </lineage>
</organism>
<evidence type="ECO:0000313" key="2">
    <source>
        <dbReference type="EMBL" id="KAL1380058.1"/>
    </source>
</evidence>
<dbReference type="EMBL" id="JBEHCU010009340">
    <property type="protein sequence ID" value="KAL1380058.1"/>
    <property type="molecule type" value="Genomic_DNA"/>
</dbReference>
<dbReference type="InterPro" id="IPR036465">
    <property type="entry name" value="vWFA_dom_sf"/>
</dbReference>
<gene>
    <name evidence="2" type="ORF">pipiens_014482</name>
</gene>
<sequence>MEPVSPFRTIHLHWHHRSRIVADVVPVPGTYDFVITKDYCRNNTPPKVLAMVFVIDVSNNKVKSGMVHLLCAEFKNNIRHLPVDEGQERASIKVHEASSLTAPDDDLSEMSSCDLDTTNLFFAKQGLFKLQDNKP</sequence>